<evidence type="ECO:0008006" key="6">
    <source>
        <dbReference type="Google" id="ProtNLM"/>
    </source>
</evidence>
<dbReference type="EMBL" id="JAVRQU010000006">
    <property type="protein sequence ID" value="KAK5701946.1"/>
    <property type="molecule type" value="Genomic_DNA"/>
</dbReference>
<gene>
    <name evidence="4" type="ORF">LTR97_004764</name>
</gene>
<accession>A0AAN7W793</accession>
<name>A0AAN7W793_9PEZI</name>
<comment type="caution">
    <text evidence="4">The sequence shown here is derived from an EMBL/GenBank/DDBJ whole genome shotgun (WGS) entry which is preliminary data.</text>
</comment>
<comment type="similarity">
    <text evidence="1">Belongs to the ice-binding protein family.</text>
</comment>
<evidence type="ECO:0000256" key="2">
    <source>
        <dbReference type="ARBA" id="ARBA00022729"/>
    </source>
</evidence>
<proteinExistence type="inferred from homology"/>
<dbReference type="AlphaFoldDB" id="A0AAN7W793"/>
<sequence length="526" mass="52644">MFFSKAVICAVGLGALADAQLSIGSAANYAVFAASTITNTGLTAIGARIGLSPGTSITGFPPGINAGQDVNNAAALQAKADIQALYTALAALPPTTDLTGQDLGGQTLTPGVYSFSSSGGLTGNLILDAQGDPNAQFVFQFGSTITTASASSVVLINGAQACNVFWQVGSSATLGTATIFVGVVIAQASITATTGVSLLGGGLYALTAAVTLDTNVIDPLGACGIAAPPPVSSTSITTPVVTPPVISPIISLITSILTLAPVTITLPAGTSVVTQPASTITLAGGVSTITLAASTITAPPGTSLITLPASTLTLAPLDPITSIVTLPAVTITLPPGTSVVTQPASTLTLPGGVSTITLAASTITAPPGTSLVTLPASTLTLQPVTATVTVTMTSSVTDPASTTTVTLSATRTIIQTVATSRSVCTSTTTKMSTKYTTKTLSATPCPKKTSKRDIDARAARVTKTVKVTKKCAGHTSTKQPSMTKKVTYISTSTVWKTKSGGVKTMTSTKRPVCTAKAKRDFGRMFE</sequence>
<evidence type="ECO:0000313" key="4">
    <source>
        <dbReference type="EMBL" id="KAK5701946.1"/>
    </source>
</evidence>
<evidence type="ECO:0000256" key="1">
    <source>
        <dbReference type="ARBA" id="ARBA00005445"/>
    </source>
</evidence>
<evidence type="ECO:0000256" key="3">
    <source>
        <dbReference type="SAM" id="SignalP"/>
    </source>
</evidence>
<organism evidence="4 5">
    <name type="scientific">Elasticomyces elasticus</name>
    <dbReference type="NCBI Taxonomy" id="574655"/>
    <lineage>
        <taxon>Eukaryota</taxon>
        <taxon>Fungi</taxon>
        <taxon>Dikarya</taxon>
        <taxon>Ascomycota</taxon>
        <taxon>Pezizomycotina</taxon>
        <taxon>Dothideomycetes</taxon>
        <taxon>Dothideomycetidae</taxon>
        <taxon>Mycosphaerellales</taxon>
        <taxon>Teratosphaeriaceae</taxon>
        <taxon>Elasticomyces</taxon>
    </lineage>
</organism>
<dbReference type="Pfam" id="PF11999">
    <property type="entry name" value="Ice_binding"/>
    <property type="match status" value="1"/>
</dbReference>
<dbReference type="Proteomes" id="UP001310594">
    <property type="component" value="Unassembled WGS sequence"/>
</dbReference>
<dbReference type="InterPro" id="IPR021884">
    <property type="entry name" value="Ice-bd_prot"/>
</dbReference>
<evidence type="ECO:0000313" key="5">
    <source>
        <dbReference type="Proteomes" id="UP001310594"/>
    </source>
</evidence>
<feature type="chain" id="PRO_5042923986" description="Ice-binding protein" evidence="3">
    <location>
        <begin position="20"/>
        <end position="526"/>
    </location>
</feature>
<protein>
    <recommendedName>
        <fullName evidence="6">Ice-binding protein</fullName>
    </recommendedName>
</protein>
<reference evidence="4" key="1">
    <citation type="submission" date="2023-08" db="EMBL/GenBank/DDBJ databases">
        <title>Black Yeasts Isolated from many extreme environments.</title>
        <authorList>
            <person name="Coleine C."/>
            <person name="Stajich J.E."/>
            <person name="Selbmann L."/>
        </authorList>
    </citation>
    <scope>NUCLEOTIDE SEQUENCE</scope>
    <source>
        <strain evidence="4">CCFEE 5810</strain>
    </source>
</reference>
<feature type="signal peptide" evidence="3">
    <location>
        <begin position="1"/>
        <end position="19"/>
    </location>
</feature>
<keyword evidence="2 3" id="KW-0732">Signal</keyword>